<organism evidence="1 2">
    <name type="scientific">Trametes sanguinea</name>
    <dbReference type="NCBI Taxonomy" id="158606"/>
    <lineage>
        <taxon>Eukaryota</taxon>
        <taxon>Fungi</taxon>
        <taxon>Dikarya</taxon>
        <taxon>Basidiomycota</taxon>
        <taxon>Agaricomycotina</taxon>
        <taxon>Agaricomycetes</taxon>
        <taxon>Polyporales</taxon>
        <taxon>Polyporaceae</taxon>
        <taxon>Trametes</taxon>
    </lineage>
</organism>
<proteinExistence type="predicted"/>
<accession>A0ACC1Q4P3</accession>
<gene>
    <name evidence="1" type="ORF">NUW54_g2023</name>
</gene>
<protein>
    <submittedName>
        <fullName evidence="1">Uncharacterized protein</fullName>
    </submittedName>
</protein>
<evidence type="ECO:0000313" key="1">
    <source>
        <dbReference type="EMBL" id="KAJ3011915.1"/>
    </source>
</evidence>
<sequence>MARARCSSRHIYLSARVLEGSSWSTTALYTPGYRFLSTNPPPTVEPSSKEAPHVVHNSSSRKPKVELRPGPVKPPKATSDTAPTSASLASSSHSDSANPVHTVIEVAKEDYQEASKHGILAPPPPNASWAGKLFHQAKELFKFYWNGIKLINTHRKRVRDINARVKAGGAPLSRWETRFIANYKRDALKLIPFALIIIIAEEAIPLVVIYTPFLLPSTCLLPSQKERIDAKRREKQRSFAELMQPVFEGVHSRALSQPDASLDVLLDKSALISYNGVLSLSTFGPPPMRLRRIKKHLRSIAADDELLFRENSGERLSVDELREALEERGMCVCFHLSLRSMLRSECHQHPKGMETVA</sequence>
<dbReference type="EMBL" id="JANSHE010000361">
    <property type="protein sequence ID" value="KAJ3011915.1"/>
    <property type="molecule type" value="Genomic_DNA"/>
</dbReference>
<keyword evidence="2" id="KW-1185">Reference proteome</keyword>
<comment type="caution">
    <text evidence="1">The sequence shown here is derived from an EMBL/GenBank/DDBJ whole genome shotgun (WGS) entry which is preliminary data.</text>
</comment>
<dbReference type="Proteomes" id="UP001144978">
    <property type="component" value="Unassembled WGS sequence"/>
</dbReference>
<reference evidence="1" key="1">
    <citation type="submission" date="2022-08" db="EMBL/GenBank/DDBJ databases">
        <title>Genome Sequence of Pycnoporus sanguineus.</title>
        <authorList>
            <person name="Buettner E."/>
        </authorList>
    </citation>
    <scope>NUCLEOTIDE SEQUENCE</scope>
    <source>
        <strain evidence="1">CG-C14</strain>
    </source>
</reference>
<evidence type="ECO:0000313" key="2">
    <source>
        <dbReference type="Proteomes" id="UP001144978"/>
    </source>
</evidence>
<name>A0ACC1Q4P3_9APHY</name>